<name>A0ACD6B9B9_9VIRU</name>
<dbReference type="PDB" id="6S2C">
    <property type="method" value="EM"/>
    <property type="resolution" value="3.20 A"/>
    <property type="chains" value="A=789-1628, B=789-1630"/>
</dbReference>
<reference evidence="1" key="1">
    <citation type="submission" date="2010-04" db="EMBL/GenBank/DDBJ databases">
        <authorList>
            <person name="Isawa H."/>
            <person name="Kuwata R."/>
            <person name="Hoshino K."/>
            <person name="Mizutani T."/>
            <person name="Kobayashi M."/>
            <person name="Sawabe K."/>
        </authorList>
    </citation>
    <scope>NUCLEOTIDE SEQUENCE</scope>
    <source>
        <strain evidence="1">AK4</strain>
    </source>
</reference>
<accession>A0ACD6B9B9</accession>
<sequence>MPGYSANYREGPVIVPSGDQVVTSPTSHGRSKGVSSELLTVGGQTYKAIASNEVVKSGQAKGEQKFFDENAKIVLLGTFPFKKDLTKEGVEPNPGPVVSDPYANTIYGPLPTHKEAAINLGEQPSAPVKQRPKRHAVVDRVYKTLTLKNGILVTKVVIAGVATYIVYKVGSEVWSWYAAITKPLLGVQTAVKEEYHTLQHKYDYQWYDYFCPMCLLSKYIANSGVNGTDAEHHNHVMHALNGNIDCDSSVFGNNFNITTSPQTLTMSGPLAPGKYQTTLTVQALIGGTGVVVGTVTFAGKTVAYQVFDDSFASFDLGTVTVSASTAPSVIWTGSTGATLTMAVNIICKPITPTSVAISGQPIWTTPYAPAQAVMTVPAVAKALKNTQRAADLSTRNKTRHGSNNAISVLNQLATQIDVEDQRLPIYKIEGEREGTHEPSFSCQLTFRGMTKSAFGKRTKHEAKTAAASLILEELTRKSNSTWPADAKLTLSGWVRDLTEEGIEPNPGPIANEDGAECWDPEELKMLQAMMAREQQKVLPKMIDDPKLVLDLDEMQQLAPQESCNKTVSVDEYQEHVRHMSNYSGAVGEAFAVVRWYLLNETTNRFAPLVVMDDSMDEPIATPVDVSPAKRPSGVSRRSDKEEEKPKKPPKKEKIVPAPQPPKTQEQLDEERKFAMQRIADRIKSDPIKLLTWIKRPTSTKFKREVLSLAFDIPHINSKPSLDQYETIVYCYFNDIPDDELTIMLLQYDRKWTSLSTDCKLSILSACNVRASLEAAKAHNKLMHAYNGNPISADFSEVENAPSFLSLAENTDEVLKPYTGLEIQTIITNIVGDANPNQSRIFDQDRLRGNQYSAGGLVTQNAVSAIPFTNLIPRTIRVGNILVNSANRLQITETNVSEYYSNPIIATKLSEMISDQVKNNQFSTWRRDNTSLQGFNAFDIATINTAILPNGLSLESMLLKLSLLHSIKAMNVDAASINRSQYQVIDHNTVPTIGAPAVVGVNNSPVFGEDCGGNNPVYPFGGGTGAIAFHVTLQTVPDERKSYAIFVPPAILQATSDANEALALFALSMSEWPHALYTVTKQTTDLAGANAGQQVFIPTQSTIHIGGRRVLDLIIPRREIAPNPTTLVAANAMCMVRPQAGPDATAGAIPLAAGQLFNMNFIGAPAFEEWPLTSYLYSWAGRFDITTIRQYMGRLATMVGVKDAYWAAHELNVALSQVAPKMTTAAGGWAAQAANSAQQSDVCYSSLLTVTRSAANFPLANQPAADMRVYDTDPATWNKVALGLATAANLVPEQSMDVPFVVGDARTSFWERLQAIPMCIAWTMYYHSRGITTLAWDNAYTDNTNKWLQKMVRNTFSTTQSVGTIIPARYGKIVCNLYKNMFHRAPAYVATSVGGKELHITHFERWLPGGTYANVYSGAGAVVNCFSPVLIPDIWCQYFTAKLPLFAGAFPPAQGQNSTKGFNSKQGLMIHRNQNNNLVAPYLEKFADNSSYFPVGQGPEINDMATWNGRLWMTTGNVQYLDYSGAAIVEAVPPAGELPVGKQIPLLAGENAPIELTNAATTCVPRYSNDGRRIFTYLTTAQSVIPVQACNRAANLARSCWLLSNVYAEPALQALGDEVEDAFDTLTNSSFLDVAKSVAESAGEVPATKALTDLQAVDVSSLPSTSDPSNVLSQPAPLMSPPTSSS</sequence>
<organism evidence="1">
    <name type="scientific">Omono River virus</name>
    <dbReference type="NCBI Taxonomy" id="753758"/>
    <lineage>
        <taxon>Viruses</taxon>
        <taxon>Riboviria</taxon>
        <taxon>Orthornavirae</taxon>
        <taxon>Duplornaviricota</taxon>
        <taxon>Chrymotiviricetes</taxon>
        <taxon>Ghabrivirales</taxon>
        <taxon>Betatotivirineae</taxon>
        <taxon>Artiviridae</taxon>
        <taxon>Artivirus</taxon>
        <taxon>Artivirus shi</taxon>
    </lineage>
</organism>
<proteinExistence type="evidence at protein level"/>
<accession>E1CI69</accession>
<evidence type="ECO:0000313" key="1">
    <source>
        <dbReference type="EMBL" id="BAJ21510.1"/>
    </source>
</evidence>
<reference evidence="2" key="3">
    <citation type="journal article" date="2020" name="Structure">
        <title>Acquired Functional Capsid Structures in Metazoan Totivirus-like dsRNA Virus.</title>
        <authorList>
            <person name="Okamoto K."/>
            <person name="Ferreira R.J."/>
            <person name="Larsson D.S.D."/>
            <person name="Maia F.R.N.C."/>
            <person name="Isawa H."/>
            <person name="Sawabe K."/>
            <person name="Murata K."/>
            <person name="Hajdu J."/>
            <person name="Iwasaki K."/>
            <person name="Kasson P.M."/>
            <person name="Miyazaki N."/>
        </authorList>
    </citation>
    <scope>STRUCTURE BY ELECTRON MICROSCOPY (3.20 ANGSTROMS) OF 789-1628 AND 789-1630</scope>
</reference>
<evidence type="ECO:0007829" key="2">
    <source>
        <dbReference type="PDB" id="6S2C"/>
    </source>
</evidence>
<protein>
    <submittedName>
        <fullName evidence="1">Capsid protein</fullName>
    </submittedName>
</protein>
<reference evidence="1" key="2">
    <citation type="journal article" date="2011" name="Virus Res.">
        <title>Identification and molecular characterization of a new nonsegmented double-stranded RNA virus isolated from Culex mosquitoes in Japan.</title>
        <authorList>
            <person name="Isawa H."/>
            <person name="Kuwata R."/>
            <person name="Hoshino K."/>
            <person name="Tsuda Y."/>
            <person name="Sakai K."/>
            <person name="Watanabe S."/>
            <person name="Nishimura M."/>
            <person name="Satho T."/>
            <person name="Kataoka M."/>
            <person name="Nagata N."/>
            <person name="Hasegawa H."/>
            <person name="Bando H."/>
            <person name="Yano"/>
            <person name="K"/>
            <person name="Sasaki T."/>
            <person name="Kobayashi M."/>
            <person name="Mizutani T."/>
            <person name="Sawabe K."/>
        </authorList>
    </citation>
    <scope>NUCLEOTIDE SEQUENCE</scope>
    <source>
        <strain evidence="1">AK4</strain>
    </source>
</reference>
<dbReference type="EMBL" id="AB555544">
    <property type="protein sequence ID" value="BAJ21510.1"/>
    <property type="molecule type" value="Genomic_RNA"/>
</dbReference>
<keyword evidence="2" id="KW-0002">3D-structure</keyword>